<evidence type="ECO:0000256" key="6">
    <source>
        <dbReference type="SAM" id="Phobius"/>
    </source>
</evidence>
<dbReference type="AlphaFoldDB" id="A0A7R8XBM5"/>
<keyword evidence="5 6" id="KW-0472">Membrane</keyword>
<dbReference type="InterPro" id="IPR042127">
    <property type="entry name" value="TMEM45"/>
</dbReference>
<feature type="transmembrane region" description="Helical" evidence="6">
    <location>
        <begin position="157"/>
        <end position="175"/>
    </location>
</feature>
<evidence type="ECO:0000256" key="2">
    <source>
        <dbReference type="ARBA" id="ARBA00006948"/>
    </source>
</evidence>
<dbReference type="PANTHER" id="PTHR16007">
    <property type="entry name" value="EPIDIDYMAL MEMBRANE PROTEIN E9-RELATED"/>
    <property type="match status" value="1"/>
</dbReference>
<dbReference type="Pfam" id="PF04819">
    <property type="entry name" value="DUF716"/>
    <property type="match status" value="1"/>
</dbReference>
<feature type="transmembrane region" description="Helical" evidence="6">
    <location>
        <begin position="283"/>
        <end position="302"/>
    </location>
</feature>
<evidence type="ECO:0000256" key="5">
    <source>
        <dbReference type="ARBA" id="ARBA00023136"/>
    </source>
</evidence>
<dbReference type="GO" id="GO:0016020">
    <property type="term" value="C:membrane"/>
    <property type="evidence" value="ECO:0007669"/>
    <property type="project" value="UniProtKB-SubCell"/>
</dbReference>
<dbReference type="InterPro" id="IPR006904">
    <property type="entry name" value="DUF716"/>
</dbReference>
<name>A0A7R8XBM5_9CRUS</name>
<feature type="transmembrane region" description="Helical" evidence="6">
    <location>
        <begin position="12"/>
        <end position="34"/>
    </location>
</feature>
<dbReference type="OrthoDB" id="551896at2759"/>
<proteinExistence type="inferred from homology"/>
<accession>A0A7R8XBM5</accession>
<keyword evidence="4 6" id="KW-1133">Transmembrane helix</keyword>
<gene>
    <name evidence="7" type="ORF">DSTB1V02_LOCUS6535</name>
</gene>
<organism evidence="7">
    <name type="scientific">Darwinula stevensoni</name>
    <dbReference type="NCBI Taxonomy" id="69355"/>
    <lineage>
        <taxon>Eukaryota</taxon>
        <taxon>Metazoa</taxon>
        <taxon>Ecdysozoa</taxon>
        <taxon>Arthropoda</taxon>
        <taxon>Crustacea</taxon>
        <taxon>Oligostraca</taxon>
        <taxon>Ostracoda</taxon>
        <taxon>Podocopa</taxon>
        <taxon>Podocopida</taxon>
        <taxon>Darwinulocopina</taxon>
        <taxon>Darwinuloidea</taxon>
        <taxon>Darwinulidae</taxon>
        <taxon>Darwinula</taxon>
    </lineage>
</organism>
<protein>
    <submittedName>
        <fullName evidence="7">Uncharacterized protein</fullName>
    </submittedName>
</protein>
<comment type="subcellular location">
    <subcellularLocation>
        <location evidence="1">Membrane</location>
        <topology evidence="1">Multi-pass membrane protein</topology>
    </subcellularLocation>
</comment>
<feature type="transmembrane region" description="Helical" evidence="6">
    <location>
        <begin position="219"/>
        <end position="245"/>
    </location>
</feature>
<dbReference type="Proteomes" id="UP000677054">
    <property type="component" value="Unassembled WGS sequence"/>
</dbReference>
<feature type="transmembrane region" description="Helical" evidence="6">
    <location>
        <begin position="187"/>
        <end position="207"/>
    </location>
</feature>
<dbReference type="PANTHER" id="PTHR16007:SF15">
    <property type="entry name" value="TRANSMEMBRANE PROTEIN 45B"/>
    <property type="match status" value="1"/>
</dbReference>
<evidence type="ECO:0000313" key="7">
    <source>
        <dbReference type="EMBL" id="CAD7246688.1"/>
    </source>
</evidence>
<keyword evidence="3 6" id="KW-0812">Transmembrane</keyword>
<dbReference type="EMBL" id="LR900725">
    <property type="protein sequence ID" value="CAD7246688.1"/>
    <property type="molecule type" value="Genomic_DNA"/>
</dbReference>
<dbReference type="EMBL" id="CAJPEV010001208">
    <property type="protein sequence ID" value="CAG0891363.1"/>
    <property type="molecule type" value="Genomic_DNA"/>
</dbReference>
<evidence type="ECO:0000256" key="4">
    <source>
        <dbReference type="ARBA" id="ARBA00022989"/>
    </source>
</evidence>
<evidence type="ECO:0000256" key="3">
    <source>
        <dbReference type="ARBA" id="ARBA00022692"/>
    </source>
</evidence>
<comment type="similarity">
    <text evidence="2">Belongs to the TMEM45 family.</text>
</comment>
<feature type="transmembrane region" description="Helical" evidence="6">
    <location>
        <begin position="95"/>
        <end position="114"/>
    </location>
</feature>
<evidence type="ECO:0000313" key="8">
    <source>
        <dbReference type="Proteomes" id="UP000677054"/>
    </source>
</evidence>
<sequence length="309" mass="35156">MVLGGGIKMESFFGHIFTGFTVTLAATAMTWTLLTKWHRSRFDPNSPPFLCTIRCFPWRRPWEAYLVAMAALLIVLQSTVKGMGEHWWFFKMENAEHTCILAGFIIVALTVICTEHKFHLPPHSDHAALILALVARWLFLADHWHDAPPGVMLMHRLQKNVVAAGILALVIEIFTKSQVSSGLFRSYCLFLQGTWLCQLGYAIYSPWENDWDLASDQHLPVITVVFIAHLFFGFLITMGLNCLVIKLQEVEYRRKSYILDALKVQSEKVPLINGENQVIKKDFMSLAVVLGLCFFLIAYRALVALKVLQ</sequence>
<evidence type="ECO:0000256" key="1">
    <source>
        <dbReference type="ARBA" id="ARBA00004141"/>
    </source>
</evidence>
<reference evidence="7" key="1">
    <citation type="submission" date="2020-11" db="EMBL/GenBank/DDBJ databases">
        <authorList>
            <person name="Tran Van P."/>
        </authorList>
    </citation>
    <scope>NUCLEOTIDE SEQUENCE</scope>
</reference>
<keyword evidence="8" id="KW-1185">Reference proteome</keyword>
<feature type="transmembrane region" description="Helical" evidence="6">
    <location>
        <begin position="64"/>
        <end position="83"/>
    </location>
</feature>